<keyword evidence="1 4" id="KW-0349">Heme</keyword>
<dbReference type="SUPFAM" id="SSF46626">
    <property type="entry name" value="Cytochrome c"/>
    <property type="match status" value="1"/>
</dbReference>
<feature type="signal peptide" evidence="6">
    <location>
        <begin position="1"/>
        <end position="35"/>
    </location>
</feature>
<feature type="compositionally biased region" description="Basic and acidic residues" evidence="5">
    <location>
        <begin position="159"/>
        <end position="175"/>
    </location>
</feature>
<keyword evidence="3 4" id="KW-0408">Iron</keyword>
<dbReference type="OrthoDB" id="5770300at2"/>
<dbReference type="NCBIfam" id="TIGR03874">
    <property type="entry name" value="4cys_cytochr"/>
    <property type="match status" value="1"/>
</dbReference>
<gene>
    <name evidence="8" type="ORF">C5L14_19500</name>
</gene>
<dbReference type="PROSITE" id="PS51007">
    <property type="entry name" value="CYTC"/>
    <property type="match status" value="1"/>
</dbReference>
<organism evidence="8 9">
    <name type="scientific">Labrys okinawensis</name>
    <dbReference type="NCBI Taxonomy" id="346911"/>
    <lineage>
        <taxon>Bacteria</taxon>
        <taxon>Pseudomonadati</taxon>
        <taxon>Pseudomonadota</taxon>
        <taxon>Alphaproteobacteria</taxon>
        <taxon>Hyphomicrobiales</taxon>
        <taxon>Xanthobacteraceae</taxon>
        <taxon>Labrys</taxon>
    </lineage>
</organism>
<keyword evidence="2 4" id="KW-0479">Metal-binding</keyword>
<comment type="caution">
    <text evidence="8">The sequence shown here is derived from an EMBL/GenBank/DDBJ whole genome shotgun (WGS) entry which is preliminary data.</text>
</comment>
<evidence type="ECO:0000256" key="4">
    <source>
        <dbReference type="PROSITE-ProRule" id="PRU00433"/>
    </source>
</evidence>
<proteinExistence type="predicted"/>
<dbReference type="InterPro" id="IPR022411">
    <property type="entry name" value="C-typ_cyt_methanol_metab-rel"/>
</dbReference>
<evidence type="ECO:0000259" key="7">
    <source>
        <dbReference type="PROSITE" id="PS51007"/>
    </source>
</evidence>
<accession>A0A2S9Q8S5</accession>
<evidence type="ECO:0000256" key="3">
    <source>
        <dbReference type="ARBA" id="ARBA00023004"/>
    </source>
</evidence>
<feature type="region of interest" description="Disordered" evidence="5">
    <location>
        <begin position="158"/>
        <end position="181"/>
    </location>
</feature>
<evidence type="ECO:0000256" key="5">
    <source>
        <dbReference type="SAM" id="MobiDB-lite"/>
    </source>
</evidence>
<dbReference type="EMBL" id="PUEJ01000007">
    <property type="protein sequence ID" value="PRH85747.1"/>
    <property type="molecule type" value="Genomic_DNA"/>
</dbReference>
<evidence type="ECO:0000256" key="1">
    <source>
        <dbReference type="ARBA" id="ARBA00022617"/>
    </source>
</evidence>
<dbReference type="AlphaFoldDB" id="A0A2S9Q8S5"/>
<dbReference type="GO" id="GO:0009055">
    <property type="term" value="F:electron transfer activity"/>
    <property type="evidence" value="ECO:0007669"/>
    <property type="project" value="InterPro"/>
</dbReference>
<sequence>MKSQAGNRPAPFRRNALFGLTALALGFFAATSAFADPAKPASSEDGKYVDAEGAPTYNITPDGNVDWYTFSGYRRYHSECTVCHGPDGAGSTYAPALTDSLKKMNYEQFTTVVVQGRKDVSTSSQKVMPTFGTNRNVMCYLDDIYVYLRARSDGALARVRPEKHDPKPQSAKDAETACMAN</sequence>
<evidence type="ECO:0000313" key="8">
    <source>
        <dbReference type="EMBL" id="PRH85747.1"/>
    </source>
</evidence>
<dbReference type="GO" id="GO:0046872">
    <property type="term" value="F:metal ion binding"/>
    <property type="evidence" value="ECO:0007669"/>
    <property type="project" value="UniProtKB-KW"/>
</dbReference>
<evidence type="ECO:0000313" key="9">
    <source>
        <dbReference type="Proteomes" id="UP000237682"/>
    </source>
</evidence>
<feature type="chain" id="PRO_5015698798" evidence="6">
    <location>
        <begin position="36"/>
        <end position="181"/>
    </location>
</feature>
<dbReference type="Gene3D" id="1.10.760.10">
    <property type="entry name" value="Cytochrome c-like domain"/>
    <property type="match status" value="1"/>
</dbReference>
<dbReference type="InterPro" id="IPR036909">
    <property type="entry name" value="Cyt_c-like_dom_sf"/>
</dbReference>
<reference evidence="8 9" key="1">
    <citation type="submission" date="2018-02" db="EMBL/GenBank/DDBJ databases">
        <title>Whole genome sequencing of endophytic bacterium.</title>
        <authorList>
            <person name="Eedara R."/>
            <person name="Podile A.R."/>
        </authorList>
    </citation>
    <scope>NUCLEOTIDE SEQUENCE [LARGE SCALE GENOMIC DNA]</scope>
    <source>
        <strain evidence="8 9">RP1T</strain>
    </source>
</reference>
<dbReference type="Proteomes" id="UP000237682">
    <property type="component" value="Unassembled WGS sequence"/>
</dbReference>
<evidence type="ECO:0000256" key="2">
    <source>
        <dbReference type="ARBA" id="ARBA00022723"/>
    </source>
</evidence>
<dbReference type="GO" id="GO:0020037">
    <property type="term" value="F:heme binding"/>
    <property type="evidence" value="ECO:0007669"/>
    <property type="project" value="InterPro"/>
</dbReference>
<dbReference type="Pfam" id="PF13442">
    <property type="entry name" value="Cytochrome_CBB3"/>
    <property type="match status" value="1"/>
</dbReference>
<name>A0A2S9Q8S5_9HYPH</name>
<keyword evidence="9" id="KW-1185">Reference proteome</keyword>
<keyword evidence="6" id="KW-0732">Signal</keyword>
<evidence type="ECO:0000256" key="6">
    <source>
        <dbReference type="SAM" id="SignalP"/>
    </source>
</evidence>
<dbReference type="RefSeq" id="WP_105863744.1">
    <property type="nucleotide sequence ID" value="NZ_PUEJ01000007.1"/>
</dbReference>
<protein>
    <submittedName>
        <fullName evidence="8">C-type cytochrome, methanol metabolism-related</fullName>
    </submittedName>
</protein>
<dbReference type="InterPro" id="IPR009056">
    <property type="entry name" value="Cyt_c-like_dom"/>
</dbReference>
<feature type="domain" description="Cytochrome c" evidence="7">
    <location>
        <begin position="48"/>
        <end position="152"/>
    </location>
</feature>